<dbReference type="SUPFAM" id="SSF48264">
    <property type="entry name" value="Cytochrome P450"/>
    <property type="match status" value="1"/>
</dbReference>
<keyword evidence="5 7" id="KW-0408">Iron</keyword>
<dbReference type="InterPro" id="IPR017972">
    <property type="entry name" value="Cyt_P450_CS"/>
</dbReference>
<dbReference type="FunFam" id="1.10.630.10:FF:000036">
    <property type="entry name" value="CYtochrome P450 family"/>
    <property type="match status" value="1"/>
</dbReference>
<comment type="cofactor">
    <cofactor evidence="1 7">
        <name>heme</name>
        <dbReference type="ChEBI" id="CHEBI:30413"/>
    </cofactor>
</comment>
<evidence type="ECO:0000256" key="5">
    <source>
        <dbReference type="ARBA" id="ARBA00023004"/>
    </source>
</evidence>
<protein>
    <submittedName>
        <fullName evidence="10">Cytochrome P450 18a1 (inferred by orthology to a D. melanogaster protein)</fullName>
    </submittedName>
</protein>
<keyword evidence="6 8" id="KW-0503">Monooxygenase</keyword>
<dbReference type="PRINTS" id="PR00385">
    <property type="entry name" value="P450"/>
</dbReference>
<dbReference type="InterPro" id="IPR036396">
    <property type="entry name" value="Cyt_P450_sf"/>
</dbReference>
<keyword evidence="3 7" id="KW-0479">Metal-binding</keyword>
<feature type="binding site" description="axial binding residue" evidence="7">
    <location>
        <position position="437"/>
    </location>
    <ligand>
        <name>heme</name>
        <dbReference type="ChEBI" id="CHEBI:30413"/>
    </ligand>
    <ligandPart>
        <name>Fe</name>
        <dbReference type="ChEBI" id="CHEBI:18248"/>
    </ligandPart>
</feature>
<reference evidence="10" key="1">
    <citation type="submission" date="2017-02" db="UniProtKB">
        <authorList>
            <consortium name="WormBaseParasite"/>
        </authorList>
    </citation>
    <scope>IDENTIFICATION</scope>
</reference>
<dbReference type="GO" id="GO:0016705">
    <property type="term" value="F:oxidoreductase activity, acting on paired donors, with incorporation or reduction of molecular oxygen"/>
    <property type="evidence" value="ECO:0007669"/>
    <property type="project" value="InterPro"/>
</dbReference>
<dbReference type="GO" id="GO:0005506">
    <property type="term" value="F:iron ion binding"/>
    <property type="evidence" value="ECO:0007669"/>
    <property type="project" value="InterPro"/>
</dbReference>
<comment type="similarity">
    <text evidence="2 8">Belongs to the cytochrome P450 family.</text>
</comment>
<dbReference type="PANTHER" id="PTHR24284">
    <property type="entry name" value="CYTOCHROME P450 FAMILY"/>
    <property type="match status" value="1"/>
</dbReference>
<evidence type="ECO:0000256" key="1">
    <source>
        <dbReference type="ARBA" id="ARBA00001971"/>
    </source>
</evidence>
<evidence type="ECO:0000256" key="8">
    <source>
        <dbReference type="RuleBase" id="RU000461"/>
    </source>
</evidence>
<evidence type="ECO:0000313" key="10">
    <source>
        <dbReference type="WBParaSite" id="SPAL_0001333600.1"/>
    </source>
</evidence>
<evidence type="ECO:0000256" key="3">
    <source>
        <dbReference type="ARBA" id="ARBA00022723"/>
    </source>
</evidence>
<proteinExistence type="inferred from homology"/>
<dbReference type="InterPro" id="IPR002401">
    <property type="entry name" value="Cyt_P450_E_grp-I"/>
</dbReference>
<evidence type="ECO:0000256" key="2">
    <source>
        <dbReference type="ARBA" id="ARBA00010617"/>
    </source>
</evidence>
<keyword evidence="4 8" id="KW-0560">Oxidoreductase</keyword>
<evidence type="ECO:0000256" key="6">
    <source>
        <dbReference type="ARBA" id="ARBA00023033"/>
    </source>
</evidence>
<dbReference type="Pfam" id="PF00067">
    <property type="entry name" value="p450"/>
    <property type="match status" value="1"/>
</dbReference>
<dbReference type="PRINTS" id="PR00463">
    <property type="entry name" value="EP450I"/>
</dbReference>
<dbReference type="PROSITE" id="PS00086">
    <property type="entry name" value="CYTOCHROME_P450"/>
    <property type="match status" value="1"/>
</dbReference>
<dbReference type="Gene3D" id="1.10.630.10">
    <property type="entry name" value="Cytochrome P450"/>
    <property type="match status" value="1"/>
</dbReference>
<dbReference type="GO" id="GO:0004497">
    <property type="term" value="F:monooxygenase activity"/>
    <property type="evidence" value="ECO:0007669"/>
    <property type="project" value="UniProtKB-KW"/>
</dbReference>
<dbReference type="CDD" id="cd20617">
    <property type="entry name" value="CYP1_2-like"/>
    <property type="match status" value="1"/>
</dbReference>
<name>A0A0N5C5W0_STREA</name>
<dbReference type="WBParaSite" id="SPAL_0001333600.1">
    <property type="protein sequence ID" value="SPAL_0001333600.1"/>
    <property type="gene ID" value="SPAL_0001333600"/>
</dbReference>
<dbReference type="InterPro" id="IPR001128">
    <property type="entry name" value="Cyt_P450"/>
</dbReference>
<accession>A0A0N5C5W0</accession>
<dbReference type="STRING" id="174720.A0A0N5C5W0"/>
<keyword evidence="7 8" id="KW-0349">Heme</keyword>
<sequence>MIGIILLIIILLYLINFYKKVKSLPPGPLPLPILGNFLICDFKNIHNWLYKLKYTYGNVYTIWLPLPRVVLADYDSINEALLTNGDNFLGRNANTYPDKAFHDKPNVGVVFSEGEEWRDQRRLSLHILRDFGMSRTIIQDKIHLVVHDIYDQIDSLENKDYVKLDKLLQLSVGNVINQILFGIMYCNAEDNEFFKFVKALEDFTKATMTWEFNLLVLFPFIDKIPILNSYLYGRITRTQKNMRDLSRIQVEKSKETYSPDDEPHNFIHAVMKEIQSIDSKYSYLNSDHLEGMVLDFWFAGVETSVTTLKWLILIILKHLDIQEKLQYEIDRVIGKDRLVQLSDKPNMPYMNAFINEGQRYSNIIPFSPERKCTKDTIINRHLIPKDTIVTPFYWGANADEKYFKDPFTFNINRFLDSEGNFKIEHEHLSFGKGKRMCAGRSLAEAEIFLIFTSLLQKYRFTHPNGPVDLIPNFIGFLQPKPYTCKIEKR</sequence>
<organism evidence="9 10">
    <name type="scientific">Strongyloides papillosus</name>
    <name type="common">Intestinal threadworm</name>
    <dbReference type="NCBI Taxonomy" id="174720"/>
    <lineage>
        <taxon>Eukaryota</taxon>
        <taxon>Metazoa</taxon>
        <taxon>Ecdysozoa</taxon>
        <taxon>Nematoda</taxon>
        <taxon>Chromadorea</taxon>
        <taxon>Rhabditida</taxon>
        <taxon>Tylenchina</taxon>
        <taxon>Panagrolaimomorpha</taxon>
        <taxon>Strongyloidoidea</taxon>
        <taxon>Strongyloididae</taxon>
        <taxon>Strongyloides</taxon>
    </lineage>
</organism>
<keyword evidence="9" id="KW-1185">Reference proteome</keyword>
<dbReference type="AlphaFoldDB" id="A0A0N5C5W0"/>
<dbReference type="Proteomes" id="UP000046392">
    <property type="component" value="Unplaced"/>
</dbReference>
<dbReference type="PANTHER" id="PTHR24284:SF1">
    <property type="entry name" value="CYTOCHROME P450 FAMILY"/>
    <property type="match status" value="1"/>
</dbReference>
<dbReference type="GO" id="GO:0020037">
    <property type="term" value="F:heme binding"/>
    <property type="evidence" value="ECO:0007669"/>
    <property type="project" value="InterPro"/>
</dbReference>
<evidence type="ECO:0000256" key="4">
    <source>
        <dbReference type="ARBA" id="ARBA00023002"/>
    </source>
</evidence>
<evidence type="ECO:0000313" key="9">
    <source>
        <dbReference type="Proteomes" id="UP000046392"/>
    </source>
</evidence>
<evidence type="ECO:0000256" key="7">
    <source>
        <dbReference type="PIRSR" id="PIRSR602401-1"/>
    </source>
</evidence>